<gene>
    <name evidence="9" type="ORF">B0J13DRAFT_626374</name>
</gene>
<dbReference type="Proteomes" id="UP000717696">
    <property type="component" value="Unassembled WGS sequence"/>
</dbReference>
<evidence type="ECO:0000256" key="3">
    <source>
        <dbReference type="ARBA" id="ARBA00022448"/>
    </source>
</evidence>
<evidence type="ECO:0000256" key="8">
    <source>
        <dbReference type="SAM" id="Phobius"/>
    </source>
</evidence>
<evidence type="ECO:0000256" key="2">
    <source>
        <dbReference type="ARBA" id="ARBA00008807"/>
    </source>
</evidence>
<dbReference type="GO" id="GO:0016020">
    <property type="term" value="C:membrane"/>
    <property type="evidence" value="ECO:0007669"/>
    <property type="project" value="UniProtKB-SubCell"/>
</dbReference>
<evidence type="ECO:0000256" key="7">
    <source>
        <dbReference type="SAM" id="MobiDB-lite"/>
    </source>
</evidence>
<comment type="subcellular location">
    <subcellularLocation>
        <location evidence="1">Membrane</location>
        <topology evidence="1">Multi-pass membrane protein</topology>
    </subcellularLocation>
</comment>
<reference evidence="9" key="1">
    <citation type="journal article" date="2021" name="Nat. Commun.">
        <title>Genetic determinants of endophytism in the Arabidopsis root mycobiome.</title>
        <authorList>
            <person name="Mesny F."/>
            <person name="Miyauchi S."/>
            <person name="Thiergart T."/>
            <person name="Pickel B."/>
            <person name="Atanasova L."/>
            <person name="Karlsson M."/>
            <person name="Huettel B."/>
            <person name="Barry K.W."/>
            <person name="Haridas S."/>
            <person name="Chen C."/>
            <person name="Bauer D."/>
            <person name="Andreopoulos W."/>
            <person name="Pangilinan J."/>
            <person name="LaButti K."/>
            <person name="Riley R."/>
            <person name="Lipzen A."/>
            <person name="Clum A."/>
            <person name="Drula E."/>
            <person name="Henrissat B."/>
            <person name="Kohler A."/>
            <person name="Grigoriev I.V."/>
            <person name="Martin F.M."/>
            <person name="Hacquard S."/>
        </authorList>
    </citation>
    <scope>NUCLEOTIDE SEQUENCE</scope>
    <source>
        <strain evidence="9">MPI-CAGE-AT-0021</strain>
    </source>
</reference>
<dbReference type="OrthoDB" id="627262at2759"/>
<keyword evidence="3" id="KW-0813">Transport</keyword>
<comment type="similarity">
    <text evidence="2">Belongs to the oligopeptide OPT transporter family.</text>
</comment>
<evidence type="ECO:0000313" key="9">
    <source>
        <dbReference type="EMBL" id="KAH7133374.1"/>
    </source>
</evidence>
<protein>
    <submittedName>
        <fullName evidence="9">Uncharacterized protein</fullName>
    </submittedName>
</protein>
<proteinExistence type="inferred from homology"/>
<evidence type="ECO:0000256" key="4">
    <source>
        <dbReference type="ARBA" id="ARBA00022692"/>
    </source>
</evidence>
<keyword evidence="6 8" id="KW-0472">Membrane</keyword>
<dbReference type="Pfam" id="PF03169">
    <property type="entry name" value="OPT"/>
    <property type="match status" value="1"/>
</dbReference>
<keyword evidence="5 8" id="KW-1133">Transmembrane helix</keyword>
<sequence>MSLPSTIMGFAFFRMFQDWLRIPFTPAEHATLVVIASSLGLMPFTIGAIGVLPAMEFLTKESENCPFRLSWVRLVWSVGVSILGVSCHSAIEKKILHSRTAGVPLWHIPNDMIGSLHRDETIATRIAQAQSEVSSNHNKRDDAGNFQSNDEDVDDTLSHHD</sequence>
<feature type="region of interest" description="Disordered" evidence="7">
    <location>
        <begin position="129"/>
        <end position="161"/>
    </location>
</feature>
<feature type="transmembrane region" description="Helical" evidence="8">
    <location>
        <begin position="71"/>
        <end position="91"/>
    </location>
</feature>
<keyword evidence="10" id="KW-1185">Reference proteome</keyword>
<keyword evidence="4 8" id="KW-0812">Transmembrane</keyword>
<evidence type="ECO:0000313" key="10">
    <source>
        <dbReference type="Proteomes" id="UP000717696"/>
    </source>
</evidence>
<organism evidence="9 10">
    <name type="scientific">Dactylonectria estremocensis</name>
    <dbReference type="NCBI Taxonomy" id="1079267"/>
    <lineage>
        <taxon>Eukaryota</taxon>
        <taxon>Fungi</taxon>
        <taxon>Dikarya</taxon>
        <taxon>Ascomycota</taxon>
        <taxon>Pezizomycotina</taxon>
        <taxon>Sordariomycetes</taxon>
        <taxon>Hypocreomycetidae</taxon>
        <taxon>Hypocreales</taxon>
        <taxon>Nectriaceae</taxon>
        <taxon>Dactylonectria</taxon>
    </lineage>
</organism>
<dbReference type="AlphaFoldDB" id="A0A9P9E6I5"/>
<evidence type="ECO:0000256" key="6">
    <source>
        <dbReference type="ARBA" id="ARBA00023136"/>
    </source>
</evidence>
<dbReference type="InterPro" id="IPR004813">
    <property type="entry name" value="OPT"/>
</dbReference>
<evidence type="ECO:0000256" key="5">
    <source>
        <dbReference type="ARBA" id="ARBA00022989"/>
    </source>
</evidence>
<comment type="caution">
    <text evidence="9">The sequence shown here is derived from an EMBL/GenBank/DDBJ whole genome shotgun (WGS) entry which is preliminary data.</text>
</comment>
<dbReference type="EMBL" id="JAGMUU010000018">
    <property type="protein sequence ID" value="KAH7133374.1"/>
    <property type="molecule type" value="Genomic_DNA"/>
</dbReference>
<evidence type="ECO:0000256" key="1">
    <source>
        <dbReference type="ARBA" id="ARBA00004141"/>
    </source>
</evidence>
<accession>A0A9P9E6I5</accession>
<name>A0A9P9E6I5_9HYPO</name>
<feature type="transmembrane region" description="Helical" evidence="8">
    <location>
        <begin position="30"/>
        <end position="51"/>
    </location>
</feature>
<dbReference type="GO" id="GO:0035673">
    <property type="term" value="F:oligopeptide transmembrane transporter activity"/>
    <property type="evidence" value="ECO:0007669"/>
    <property type="project" value="InterPro"/>
</dbReference>